<proteinExistence type="predicted"/>
<dbReference type="Pfam" id="PF13751">
    <property type="entry name" value="DDE_Tnp_1_6"/>
    <property type="match status" value="1"/>
</dbReference>
<dbReference type="PANTHER" id="PTHR33408:SF2">
    <property type="entry name" value="TRANSPOSASE DDE DOMAIN-CONTAINING PROTEIN"/>
    <property type="match status" value="1"/>
</dbReference>
<gene>
    <name evidence="3" type="ORF">C8N40_1211</name>
</gene>
<dbReference type="Pfam" id="PF05598">
    <property type="entry name" value="DUF772"/>
    <property type="match status" value="1"/>
</dbReference>
<evidence type="ECO:0000313" key="4">
    <source>
        <dbReference type="Proteomes" id="UP000244225"/>
    </source>
</evidence>
<accession>A0A2T5Y0G4</accession>
<dbReference type="RefSeq" id="WP_108214034.1">
    <property type="nucleotide sequence ID" value="NZ_QBKI01000021.1"/>
</dbReference>
<evidence type="ECO:0000259" key="2">
    <source>
        <dbReference type="Pfam" id="PF13751"/>
    </source>
</evidence>
<dbReference type="InterPro" id="IPR025668">
    <property type="entry name" value="Tnp_DDE_dom"/>
</dbReference>
<dbReference type="InterPro" id="IPR047629">
    <property type="entry name" value="IS1182_transpos"/>
</dbReference>
<keyword evidence="4" id="KW-1185">Reference proteome</keyword>
<dbReference type="EMBL" id="QBKI01000021">
    <property type="protein sequence ID" value="PTX09372.1"/>
    <property type="molecule type" value="Genomic_DNA"/>
</dbReference>
<dbReference type="OrthoDB" id="1121830at2"/>
<protein>
    <submittedName>
        <fullName evidence="3">Transposase</fullName>
    </submittedName>
</protein>
<dbReference type="Proteomes" id="UP000244225">
    <property type="component" value="Unassembled WGS sequence"/>
</dbReference>
<organism evidence="3 4">
    <name type="scientific">Pontibacter mucosus</name>
    <dbReference type="NCBI Taxonomy" id="1649266"/>
    <lineage>
        <taxon>Bacteria</taxon>
        <taxon>Pseudomonadati</taxon>
        <taxon>Bacteroidota</taxon>
        <taxon>Cytophagia</taxon>
        <taxon>Cytophagales</taxon>
        <taxon>Hymenobacteraceae</taxon>
        <taxon>Pontibacter</taxon>
    </lineage>
</organism>
<dbReference type="AlphaFoldDB" id="A0A2T5Y0G4"/>
<evidence type="ECO:0000313" key="3">
    <source>
        <dbReference type="EMBL" id="PTX09372.1"/>
    </source>
</evidence>
<dbReference type="NCBIfam" id="NF033551">
    <property type="entry name" value="transpos_IS1182"/>
    <property type="match status" value="1"/>
</dbReference>
<dbReference type="PANTHER" id="PTHR33408">
    <property type="entry name" value="TRANSPOSASE"/>
    <property type="match status" value="1"/>
</dbReference>
<name>A0A2T5Y0G4_9BACT</name>
<reference evidence="3 4" key="1">
    <citation type="submission" date="2018-04" db="EMBL/GenBank/DDBJ databases">
        <title>Genomic Encyclopedia of Archaeal and Bacterial Type Strains, Phase II (KMG-II): from individual species to whole genera.</title>
        <authorList>
            <person name="Goeker M."/>
        </authorList>
    </citation>
    <scope>NUCLEOTIDE SEQUENCE [LARGE SCALE GENOMIC DNA]</scope>
    <source>
        <strain evidence="3 4">DSM 100162</strain>
    </source>
</reference>
<evidence type="ECO:0000259" key="1">
    <source>
        <dbReference type="Pfam" id="PF05598"/>
    </source>
</evidence>
<sequence>MKFKQAYSRDEPPGGGASLEELIAPDNEVRFIDAFVDSLPLEKLGFRTDFPENGRPAYHPTVLLKLLVYGYLNRIRSSRCLERECGRNLEVMWLLGQLAPDHNTIANFRKNNARAITRVFRATVKLARHFDLVGGELLAGDSTKLRAQNSKKNNFNRGKIARHLAYIEDRLTDCQLGLGQTGEASQVECLLDAIARHALRREYYLQLLQQLQDSGEDQVSISDPESRQMIIRNTITEVAYSVQATVDAKYCLLIDYQVTNHNDTKAMGNMVRRAKSIVGNSSFTVLFDKGYYTGSELEVAQKLGVTALVAIPAPAASAPDPAYNLEHFVYDSKTNTYTCPEGHTLSTNGHVYTKNLNRSHPTHFYQYRTKACKTCEARARCTTAKNGKLIERNTYTPLFEENRQRIAANPELYRRRQAIVEHPFGTIKRQWGYSYVLTKKGIERASADVGLMLVAYNLRRIFNTIGLERLRAYWAASLGMLSTLNAMFRTQWPSFGQRIKCHTLRTIYLQITIFN</sequence>
<comment type="caution">
    <text evidence="3">The sequence shown here is derived from an EMBL/GenBank/DDBJ whole genome shotgun (WGS) entry which is preliminary data.</text>
</comment>
<dbReference type="InterPro" id="IPR008490">
    <property type="entry name" value="Transposase_InsH_N"/>
</dbReference>
<feature type="domain" description="Transposase DDE" evidence="2">
    <location>
        <begin position="338"/>
        <end position="461"/>
    </location>
</feature>
<feature type="domain" description="Transposase InsH N-terminal" evidence="1">
    <location>
        <begin position="18"/>
        <end position="110"/>
    </location>
</feature>